<dbReference type="EMBL" id="QWGE01000001">
    <property type="protein sequence ID" value="RIJ42479.1"/>
    <property type="molecule type" value="Genomic_DNA"/>
</dbReference>
<gene>
    <name evidence="1" type="ORF">D1627_01005</name>
</gene>
<reference evidence="2" key="1">
    <citation type="submission" date="2018-08" db="EMBL/GenBank/DDBJ databases">
        <title>Mucilaginibacter sp. MYSH2.</title>
        <authorList>
            <person name="Seo T."/>
        </authorList>
    </citation>
    <scope>NUCLEOTIDE SEQUENCE [LARGE SCALE GENOMIC DNA]</scope>
    <source>
        <strain evidence="2">KIRAN</strain>
    </source>
</reference>
<protein>
    <submittedName>
        <fullName evidence="1">Uncharacterized protein</fullName>
    </submittedName>
</protein>
<evidence type="ECO:0000313" key="1">
    <source>
        <dbReference type="EMBL" id="RIJ42479.1"/>
    </source>
</evidence>
<dbReference type="AlphaFoldDB" id="A0A399SHZ1"/>
<organism evidence="1 2">
    <name type="scientific">Pontibacter oryzae</name>
    <dbReference type="NCBI Taxonomy" id="2304593"/>
    <lineage>
        <taxon>Bacteria</taxon>
        <taxon>Pseudomonadati</taxon>
        <taxon>Bacteroidota</taxon>
        <taxon>Cytophagia</taxon>
        <taxon>Cytophagales</taxon>
        <taxon>Hymenobacteraceae</taxon>
        <taxon>Pontibacter</taxon>
    </lineage>
</organism>
<name>A0A399SHZ1_9BACT</name>
<evidence type="ECO:0000313" key="2">
    <source>
        <dbReference type="Proteomes" id="UP000266005"/>
    </source>
</evidence>
<comment type="caution">
    <text evidence="1">The sequence shown here is derived from an EMBL/GenBank/DDBJ whole genome shotgun (WGS) entry which is preliminary data.</text>
</comment>
<keyword evidence="2" id="KW-1185">Reference proteome</keyword>
<accession>A0A399SHZ1</accession>
<dbReference type="OrthoDB" id="9822029at2"/>
<proteinExistence type="predicted"/>
<dbReference type="Proteomes" id="UP000266005">
    <property type="component" value="Unassembled WGS sequence"/>
</dbReference>
<dbReference type="RefSeq" id="WP_119430362.1">
    <property type="nucleotide sequence ID" value="NZ_QWGE01000001.1"/>
</dbReference>
<sequence length="259" mass="30169">MSLIYIGSLVVEKFTYVSSIVDYKRERKGTSSFDDILVEEGFVIITKKSLIGTSDWYFVSAKKVDEKNWLKSFRTKNLENGFWFDPMGHDDFPLSFIEKHMDTLYLPNSTGEKIHTSQLMLFPVRIEYKLDPRFRDKQPRSEFVQNIGERIVRFSYNSLPVNIQDMIPLVEPKQAISECKCEPKSDDSNGYLYKVCIYLKERGEKYSDAPCNYGIRSIEEDTLNGKKVVRVDLNCCYLGDRAFFDPAAKELIDFRYGPR</sequence>